<evidence type="ECO:0000313" key="1">
    <source>
        <dbReference type="EMBL" id="MFD0862487.1"/>
    </source>
</evidence>
<comment type="caution">
    <text evidence="1">The sequence shown here is derived from an EMBL/GenBank/DDBJ whole genome shotgun (WGS) entry which is preliminary data.</text>
</comment>
<protein>
    <recommendedName>
        <fullName evidence="3">Lipoprotein</fullName>
    </recommendedName>
</protein>
<name>A0ABW3D033_9FLAO</name>
<keyword evidence="2" id="KW-1185">Reference proteome</keyword>
<dbReference type="RefSeq" id="WP_386407574.1">
    <property type="nucleotide sequence ID" value="NZ_JBHTJH010000008.1"/>
</dbReference>
<proteinExistence type="predicted"/>
<dbReference type="EMBL" id="JBHTJH010000008">
    <property type="protein sequence ID" value="MFD0862487.1"/>
    <property type="molecule type" value="Genomic_DNA"/>
</dbReference>
<dbReference type="PROSITE" id="PS51257">
    <property type="entry name" value="PROKAR_LIPOPROTEIN"/>
    <property type="match status" value="1"/>
</dbReference>
<organism evidence="1 2">
    <name type="scientific">Sungkyunkwania multivorans</name>
    <dbReference type="NCBI Taxonomy" id="1173618"/>
    <lineage>
        <taxon>Bacteria</taxon>
        <taxon>Pseudomonadati</taxon>
        <taxon>Bacteroidota</taxon>
        <taxon>Flavobacteriia</taxon>
        <taxon>Flavobacteriales</taxon>
        <taxon>Flavobacteriaceae</taxon>
        <taxon>Sungkyunkwania</taxon>
    </lineage>
</organism>
<accession>A0ABW3D033</accession>
<evidence type="ECO:0008006" key="3">
    <source>
        <dbReference type="Google" id="ProtNLM"/>
    </source>
</evidence>
<reference evidence="2" key="1">
    <citation type="journal article" date="2019" name="Int. J. Syst. Evol. Microbiol.">
        <title>The Global Catalogue of Microorganisms (GCM) 10K type strain sequencing project: providing services to taxonomists for standard genome sequencing and annotation.</title>
        <authorList>
            <consortium name="The Broad Institute Genomics Platform"/>
            <consortium name="The Broad Institute Genome Sequencing Center for Infectious Disease"/>
            <person name="Wu L."/>
            <person name="Ma J."/>
        </authorList>
    </citation>
    <scope>NUCLEOTIDE SEQUENCE [LARGE SCALE GENOMIC DNA]</scope>
    <source>
        <strain evidence="2">CCUG 62952</strain>
    </source>
</reference>
<evidence type="ECO:0000313" key="2">
    <source>
        <dbReference type="Proteomes" id="UP001596978"/>
    </source>
</evidence>
<dbReference type="Proteomes" id="UP001596978">
    <property type="component" value="Unassembled WGS sequence"/>
</dbReference>
<sequence length="177" mass="20194">MRTTLYILLPFLLIGCLGTKKTTERSNVTRQTEKSEMLRDSSRTKSINRAIDNEYMIPLKSTDSLVNELVREAFSNFSAGARSGSNSTRIVFDEDALAFKIASIVGETSDIETTTTTETKMERSFEQILIENTKKVIRMIPMWVWVALLLWFAPQIMSRIRLLVNPLIGILKKSNKR</sequence>
<gene>
    <name evidence="1" type="ORF">ACFQ1M_09735</name>
</gene>